<name>A0A9P1C2B7_9DINO</name>
<evidence type="ECO:0000313" key="1">
    <source>
        <dbReference type="EMBL" id="CAI3983503.1"/>
    </source>
</evidence>
<comment type="caution">
    <text evidence="1">The sequence shown here is derived from an EMBL/GenBank/DDBJ whole genome shotgun (WGS) entry which is preliminary data.</text>
</comment>
<dbReference type="AlphaFoldDB" id="A0A9P1C2B7"/>
<dbReference type="EMBL" id="CAMXCT010000809">
    <property type="protein sequence ID" value="CAI3983503.1"/>
    <property type="molecule type" value="Genomic_DNA"/>
</dbReference>
<accession>A0A9P1C2B7</accession>
<dbReference type="Proteomes" id="UP001152797">
    <property type="component" value="Unassembled WGS sequence"/>
</dbReference>
<organism evidence="1">
    <name type="scientific">Cladocopium goreaui</name>
    <dbReference type="NCBI Taxonomy" id="2562237"/>
    <lineage>
        <taxon>Eukaryota</taxon>
        <taxon>Sar</taxon>
        <taxon>Alveolata</taxon>
        <taxon>Dinophyceae</taxon>
        <taxon>Suessiales</taxon>
        <taxon>Symbiodiniaceae</taxon>
        <taxon>Cladocopium</taxon>
    </lineage>
</organism>
<keyword evidence="4" id="KW-1185">Reference proteome</keyword>
<reference evidence="2" key="2">
    <citation type="submission" date="2024-04" db="EMBL/GenBank/DDBJ databases">
        <authorList>
            <person name="Chen Y."/>
            <person name="Shah S."/>
            <person name="Dougan E. K."/>
            <person name="Thang M."/>
            <person name="Chan C."/>
        </authorList>
    </citation>
    <scope>NUCLEOTIDE SEQUENCE [LARGE SCALE GENOMIC DNA]</scope>
</reference>
<evidence type="ECO:0000313" key="2">
    <source>
        <dbReference type="EMBL" id="CAL1136878.1"/>
    </source>
</evidence>
<evidence type="ECO:0000313" key="4">
    <source>
        <dbReference type="Proteomes" id="UP001152797"/>
    </source>
</evidence>
<reference evidence="1" key="1">
    <citation type="submission" date="2022-10" db="EMBL/GenBank/DDBJ databases">
        <authorList>
            <person name="Chen Y."/>
            <person name="Dougan E. K."/>
            <person name="Chan C."/>
            <person name="Rhodes N."/>
            <person name="Thang M."/>
        </authorList>
    </citation>
    <scope>NUCLEOTIDE SEQUENCE</scope>
</reference>
<sequence>MVPGSAFLETPADEPLEFPGLGGVLPAWSVGYCTGWRRSVTLLICLEGVRTLSIPLEDLTHEFKESLVAIYVTAGVYTNVRDVVFTNRGITLGSTKTRRPPNAFNFLRQLEILQKGGFDGGSFSEWDNRTKIQKAFQIGPKEAGAVSNLQDKISKTVVAQLREDIRSRGMNKWISHDVLARDVFNCGFSSGHGIFESWAEHCTNAADDRLVLLFLERLRVDWDKQNNRSCWTVKDALTLHAVSGAFLFLRDSLHAKVPQADFKNCIDDIDEQFRKGFLDAELHQLLSTSVPPTTLNDVSFMRRLAMHFNVVGLGQFI</sequence>
<dbReference type="EMBL" id="CAMXCT020000809">
    <property type="protein sequence ID" value="CAL1136878.1"/>
    <property type="molecule type" value="Genomic_DNA"/>
</dbReference>
<gene>
    <name evidence="1" type="ORF">C1SCF055_LOCUS11111</name>
</gene>
<protein>
    <submittedName>
        <fullName evidence="3">7,8-didemethyl-8-hydroxy-5-deazariboflavin synthase</fullName>
    </submittedName>
</protein>
<proteinExistence type="predicted"/>
<dbReference type="EMBL" id="CAMXCT030000809">
    <property type="protein sequence ID" value="CAL4770815.1"/>
    <property type="molecule type" value="Genomic_DNA"/>
</dbReference>
<evidence type="ECO:0000313" key="3">
    <source>
        <dbReference type="EMBL" id="CAL4770815.1"/>
    </source>
</evidence>